<sequence length="168" mass="19180">MWSLSLSYYLCLITQVVYPTYASLKAIQSVSKVDDTQWLTYWVIYAISTTFEAVAEFVLEWIPLYYEIKLLIIIWMIAPGTQGARKLYEEYILPQFLKHDKFFERFFGKADAALNSDVVNTIAKLVDTKGPAIAEQVLKQAQEQALKAVKLAQAQAQTQAAMEQNKVK</sequence>
<keyword evidence="5" id="KW-0472">Membrane</keyword>
<evidence type="ECO:0000256" key="1">
    <source>
        <dbReference type="ARBA" id="ARBA00004141"/>
    </source>
</evidence>
<protein>
    <recommendedName>
        <fullName evidence="6">HVA22-like protein</fullName>
    </recommendedName>
</protein>
<name>A0ABQ5SHJ7_9CHLO</name>
<proteinExistence type="inferred from homology"/>
<comment type="subcellular location">
    <subcellularLocation>
        <location evidence="1 6">Membrane</location>
        <topology evidence="1 6">Multi-pass membrane protein</topology>
    </subcellularLocation>
</comment>
<gene>
    <name evidence="7" type="ORF">VaNZ11_013684</name>
</gene>
<keyword evidence="8" id="KW-1185">Reference proteome</keyword>
<evidence type="ECO:0000313" key="8">
    <source>
        <dbReference type="Proteomes" id="UP001165090"/>
    </source>
</evidence>
<dbReference type="Proteomes" id="UP001165090">
    <property type="component" value="Unassembled WGS sequence"/>
</dbReference>
<dbReference type="EMBL" id="BSDZ01000080">
    <property type="protein sequence ID" value="GLI69129.1"/>
    <property type="molecule type" value="Genomic_DNA"/>
</dbReference>
<keyword evidence="4" id="KW-1133">Transmembrane helix</keyword>
<comment type="caution">
    <text evidence="7">The sequence shown here is derived from an EMBL/GenBank/DDBJ whole genome shotgun (WGS) entry which is preliminary data.</text>
</comment>
<organism evidence="7 8">
    <name type="scientific">Volvox africanus</name>
    <dbReference type="NCBI Taxonomy" id="51714"/>
    <lineage>
        <taxon>Eukaryota</taxon>
        <taxon>Viridiplantae</taxon>
        <taxon>Chlorophyta</taxon>
        <taxon>core chlorophytes</taxon>
        <taxon>Chlorophyceae</taxon>
        <taxon>CS clade</taxon>
        <taxon>Chlamydomonadales</taxon>
        <taxon>Volvocaceae</taxon>
        <taxon>Volvox</taxon>
    </lineage>
</organism>
<dbReference type="InterPro" id="IPR004345">
    <property type="entry name" value="TB2_DP1_HVA22"/>
</dbReference>
<evidence type="ECO:0000256" key="4">
    <source>
        <dbReference type="ARBA" id="ARBA00022989"/>
    </source>
</evidence>
<reference evidence="7 8" key="1">
    <citation type="journal article" date="2023" name="IScience">
        <title>Expanded male sex-determining region conserved during the evolution of homothallism in the green alga Volvox.</title>
        <authorList>
            <person name="Yamamoto K."/>
            <person name="Matsuzaki R."/>
            <person name="Mahakham W."/>
            <person name="Heman W."/>
            <person name="Sekimoto H."/>
            <person name="Kawachi M."/>
            <person name="Minakuchi Y."/>
            <person name="Toyoda A."/>
            <person name="Nozaki H."/>
        </authorList>
    </citation>
    <scope>NUCLEOTIDE SEQUENCE [LARGE SCALE GENOMIC DNA]</scope>
    <source>
        <strain evidence="7 8">NIES-4468</strain>
    </source>
</reference>
<evidence type="ECO:0000256" key="6">
    <source>
        <dbReference type="RuleBase" id="RU362006"/>
    </source>
</evidence>
<evidence type="ECO:0000313" key="7">
    <source>
        <dbReference type="EMBL" id="GLI69129.1"/>
    </source>
</evidence>
<accession>A0ABQ5SHJ7</accession>
<comment type="similarity">
    <text evidence="2 6">Belongs to the DP1 family.</text>
</comment>
<keyword evidence="3" id="KW-0812">Transmembrane</keyword>
<dbReference type="PANTHER" id="PTHR12300:SF161">
    <property type="entry name" value="RECEPTOR EXPRESSION-ENHANCING PROTEIN"/>
    <property type="match status" value="1"/>
</dbReference>
<dbReference type="Pfam" id="PF03134">
    <property type="entry name" value="TB2_DP1_HVA22"/>
    <property type="match status" value="1"/>
</dbReference>
<dbReference type="PANTHER" id="PTHR12300">
    <property type="entry name" value="HVA22-LIKE PROTEINS"/>
    <property type="match status" value="1"/>
</dbReference>
<evidence type="ECO:0000256" key="3">
    <source>
        <dbReference type="ARBA" id="ARBA00022692"/>
    </source>
</evidence>
<evidence type="ECO:0000256" key="2">
    <source>
        <dbReference type="ARBA" id="ARBA00008573"/>
    </source>
</evidence>
<evidence type="ECO:0000256" key="5">
    <source>
        <dbReference type="ARBA" id="ARBA00023136"/>
    </source>
</evidence>